<gene>
    <name evidence="1" type="ORF">PWN146_03227</name>
</gene>
<organism evidence="1">
    <name type="scientific">Serratia marcescens</name>
    <dbReference type="NCBI Taxonomy" id="615"/>
    <lineage>
        <taxon>Bacteria</taxon>
        <taxon>Pseudomonadati</taxon>
        <taxon>Pseudomonadota</taxon>
        <taxon>Gammaproteobacteria</taxon>
        <taxon>Enterobacterales</taxon>
        <taxon>Yersiniaceae</taxon>
        <taxon>Serratia</taxon>
    </lineage>
</organism>
<dbReference type="InterPro" id="IPR009363">
    <property type="entry name" value="Phage_Mu_Gp16"/>
</dbReference>
<dbReference type="AlphaFoldDB" id="A0A1C3HHL9"/>
<accession>A0A1C3HHL9</accession>
<protein>
    <recommendedName>
        <fullName evidence="2">Regulatory protein GemA</fullName>
    </recommendedName>
</protein>
<proteinExistence type="predicted"/>
<reference evidence="1" key="1">
    <citation type="submission" date="2016-05" db="EMBL/GenBank/DDBJ databases">
        <authorList>
            <person name="Cock P.J.A."/>
            <person name="Cock P.J.A."/>
        </authorList>
    </citation>
    <scope>NUCLEOTIDE SEQUENCE</scope>
    <source>
        <strain evidence="1">PWN146_assembly</strain>
    </source>
</reference>
<evidence type="ECO:0008006" key="2">
    <source>
        <dbReference type="Google" id="ProtNLM"/>
    </source>
</evidence>
<name>A0A1C3HHL9_SERMA</name>
<evidence type="ECO:0000313" key="1">
    <source>
        <dbReference type="EMBL" id="SAY44517.1"/>
    </source>
</evidence>
<sequence>MTKAKLLQLIHIASNQLRLDEDTYRQMLYAYSGKRSTRDMDIMQLSRVLDAMKQRGWKVKPAKSAKAPIIKTDELPQIKKLRALWLTLADNGAVRDRSEKALLAWVKRETGIDNLQWLSNDDASQSIEKLKKWLNRVTRKKP</sequence>
<dbReference type="EMBL" id="LT575490">
    <property type="protein sequence ID" value="SAY44517.1"/>
    <property type="molecule type" value="Genomic_DNA"/>
</dbReference>
<dbReference type="Pfam" id="PF06252">
    <property type="entry name" value="GemA"/>
    <property type="match status" value="1"/>
</dbReference>